<evidence type="ECO:0000256" key="1">
    <source>
        <dbReference type="SAM" id="MobiDB-lite"/>
    </source>
</evidence>
<name>A0A2C9V1H7_MANES</name>
<dbReference type="STRING" id="3983.A0A2C9V1H7"/>
<reference evidence="3" key="1">
    <citation type="journal article" date="2016" name="Nat. Biotechnol.">
        <title>Sequencing wild and cultivated cassava and related species reveals extensive interspecific hybridization and genetic diversity.</title>
        <authorList>
            <person name="Bredeson J.V."/>
            <person name="Lyons J.B."/>
            <person name="Prochnik S.E."/>
            <person name="Wu G.A."/>
            <person name="Ha C.M."/>
            <person name="Edsinger-Gonzales E."/>
            <person name="Grimwood J."/>
            <person name="Schmutz J."/>
            <person name="Rabbi I.Y."/>
            <person name="Egesi C."/>
            <person name="Nauluvula P."/>
            <person name="Lebot V."/>
            <person name="Ndunguru J."/>
            <person name="Mkamilo G."/>
            <person name="Bart R.S."/>
            <person name="Setter T.L."/>
            <person name="Gleadow R.M."/>
            <person name="Kulakow P."/>
            <person name="Ferguson M.E."/>
            <person name="Rounsley S."/>
            <person name="Rokhsar D.S."/>
        </authorList>
    </citation>
    <scope>NUCLEOTIDE SEQUENCE [LARGE SCALE GENOMIC DNA]</scope>
    <source>
        <strain evidence="3">cv. AM560-2</strain>
    </source>
</reference>
<evidence type="ECO:0000313" key="3">
    <source>
        <dbReference type="Proteomes" id="UP000091857"/>
    </source>
</evidence>
<organism evidence="2 3">
    <name type="scientific">Manihot esculenta</name>
    <name type="common">Cassava</name>
    <name type="synonym">Jatropha manihot</name>
    <dbReference type="NCBI Taxonomy" id="3983"/>
    <lineage>
        <taxon>Eukaryota</taxon>
        <taxon>Viridiplantae</taxon>
        <taxon>Streptophyta</taxon>
        <taxon>Embryophyta</taxon>
        <taxon>Tracheophyta</taxon>
        <taxon>Spermatophyta</taxon>
        <taxon>Magnoliopsida</taxon>
        <taxon>eudicotyledons</taxon>
        <taxon>Gunneridae</taxon>
        <taxon>Pentapetalae</taxon>
        <taxon>rosids</taxon>
        <taxon>fabids</taxon>
        <taxon>Malpighiales</taxon>
        <taxon>Euphorbiaceae</taxon>
        <taxon>Crotonoideae</taxon>
        <taxon>Manihoteae</taxon>
        <taxon>Manihot</taxon>
    </lineage>
</organism>
<protein>
    <submittedName>
        <fullName evidence="2">Uncharacterized protein</fullName>
    </submittedName>
</protein>
<accession>A0A2C9V1H7</accession>
<feature type="region of interest" description="Disordered" evidence="1">
    <location>
        <begin position="142"/>
        <end position="184"/>
    </location>
</feature>
<evidence type="ECO:0000313" key="2">
    <source>
        <dbReference type="EMBL" id="OAY38145.1"/>
    </source>
</evidence>
<feature type="compositionally biased region" description="Low complexity" evidence="1">
    <location>
        <begin position="234"/>
        <end position="243"/>
    </location>
</feature>
<proteinExistence type="predicted"/>
<feature type="compositionally biased region" description="Basic and acidic residues" evidence="1">
    <location>
        <begin position="147"/>
        <end position="166"/>
    </location>
</feature>
<dbReference type="Proteomes" id="UP000091857">
    <property type="component" value="Chromosome 11"/>
</dbReference>
<dbReference type="EMBL" id="CM004397">
    <property type="protein sequence ID" value="OAY38145.1"/>
    <property type="molecule type" value="Genomic_DNA"/>
</dbReference>
<keyword evidence="3" id="KW-1185">Reference proteome</keyword>
<feature type="region of interest" description="Disordered" evidence="1">
    <location>
        <begin position="208"/>
        <end position="273"/>
    </location>
</feature>
<gene>
    <name evidence="2" type="ORF">MANES_11G157000v8</name>
</gene>
<dbReference type="AlphaFoldDB" id="A0A2C9V1H7"/>
<feature type="compositionally biased region" description="Basic and acidic residues" evidence="1">
    <location>
        <begin position="208"/>
        <end position="230"/>
    </location>
</feature>
<sequence>MGLYQFLLHQNQVRDSSCSTNIRRGFSKSQMCLQKILQIIASCPPNETSRESSLNREILVFGENKGLDIDLNMGFCLWPEAEPSECLSACSVADKVFSNSSDVEFGEVLASEKSSSEGECDPKDVGDQFGADTLKIETIGNGSRSVKVSEETNLEAKDEEKQKQESLDGDDEGDVKMTPPLQEEQKLQNNDCFYLLIEAAEVVSGNLKDNKEEVKPPSQAKESEEAEAAKGRRSIAVESSSSKRSSESYGVGHPYEDLKDTSPVVRSKRGRSQMLPSRYRDSIVLAPWKRVARPQGLAAAPTISTKQGRDPFHALGIMDMLYYI</sequence>
<dbReference type="Gramene" id="Manes.11G157000.4.v8.1">
    <property type="protein sequence ID" value="Manes.11G157000.4.v8.1.CDS"/>
    <property type="gene ID" value="Manes.11G157000.v8.1"/>
</dbReference>
<comment type="caution">
    <text evidence="2">The sequence shown here is derived from an EMBL/GenBank/DDBJ whole genome shotgun (WGS) entry which is preliminary data.</text>
</comment>